<protein>
    <submittedName>
        <fullName evidence="2">Deoxyribonuclease NucA/NucB</fullName>
    </submittedName>
</protein>
<accession>A0A2P8IDN6</accession>
<comment type="caution">
    <text evidence="2">The sequence shown here is derived from an EMBL/GenBank/DDBJ whole genome shotgun (WGS) entry which is preliminary data.</text>
</comment>
<dbReference type="AlphaFoldDB" id="A0A2P8IDN6"/>
<proteinExistence type="predicted"/>
<evidence type="ECO:0000259" key="1">
    <source>
        <dbReference type="Pfam" id="PF14040"/>
    </source>
</evidence>
<evidence type="ECO:0000313" key="2">
    <source>
        <dbReference type="EMBL" id="PSL56574.1"/>
    </source>
</evidence>
<name>A0A2P8IDN6_SACCR</name>
<dbReference type="Proteomes" id="UP000241118">
    <property type="component" value="Unassembled WGS sequence"/>
</dbReference>
<dbReference type="InterPro" id="IPR029476">
    <property type="entry name" value="DNase_NucA_NucB"/>
</dbReference>
<dbReference type="Pfam" id="PF14040">
    <property type="entry name" value="DNase_NucA_NucB"/>
    <property type="match status" value="1"/>
</dbReference>
<organism evidence="2 3">
    <name type="scientific">Saccharothrix carnea</name>
    <dbReference type="NCBI Taxonomy" id="1280637"/>
    <lineage>
        <taxon>Bacteria</taxon>
        <taxon>Bacillati</taxon>
        <taxon>Actinomycetota</taxon>
        <taxon>Actinomycetes</taxon>
        <taxon>Pseudonocardiales</taxon>
        <taxon>Pseudonocardiaceae</taxon>
        <taxon>Saccharothrix</taxon>
    </lineage>
</organism>
<feature type="domain" description="Deoxyribonuclease NucA/NucB" evidence="1">
    <location>
        <begin position="392"/>
        <end position="452"/>
    </location>
</feature>
<evidence type="ECO:0000313" key="3">
    <source>
        <dbReference type="Proteomes" id="UP000241118"/>
    </source>
</evidence>
<gene>
    <name evidence="2" type="ORF">B0I31_103327</name>
</gene>
<sequence>MKNHLTRSRGWIRVLLAGLITSVTVAGGVLPASADPDSIPPDLLSKGTVVSSELKFHPANEVGVTAHTGMRPGPRPILEQLRQEDRDAKATYRSDYGPPQLTAQGWSPPPFEYDYITTPDECHEHADAAGSDDGWIKNHYAFCRIMKGEKGDRICVLNQCVTVKSTFRVTILGFGSERDRAVRFVTFVDDIVSNTPALKEATFLKLDLECTALVNGDECTEDPRQPTDLEKSLAEWERVPAYATRFTSTAPALTPENPNRLGYMDFWSRATARVIGLPNSRPQTKDSPPQKVRYDTVNYLNLNGNNAAIFSRVKAVMHIPVSRPEFAAMTESAAHYRLAQQSPQLTIPRIDGKTIPGAVNGEALTRWYFNNTNQNRAEAVKACVAEWGAGYAEGGKYQCDEYPFNTTHQGAARGDGRFSVSRISGPDNEAAGTWLGAWYSYDRILDSDAFHVDPTP</sequence>
<reference evidence="2 3" key="1">
    <citation type="submission" date="2018-03" db="EMBL/GenBank/DDBJ databases">
        <title>Genomic Encyclopedia of Type Strains, Phase III (KMG-III): the genomes of soil and plant-associated and newly described type strains.</title>
        <authorList>
            <person name="Whitman W."/>
        </authorList>
    </citation>
    <scope>NUCLEOTIDE SEQUENCE [LARGE SCALE GENOMIC DNA]</scope>
    <source>
        <strain evidence="2 3">CGMCC 4.7097</strain>
    </source>
</reference>
<keyword evidence="3" id="KW-1185">Reference proteome</keyword>
<dbReference type="EMBL" id="PYAX01000003">
    <property type="protein sequence ID" value="PSL56574.1"/>
    <property type="molecule type" value="Genomic_DNA"/>
</dbReference>